<dbReference type="Proteomes" id="UP000595074">
    <property type="component" value="Chromosome"/>
</dbReference>
<keyword evidence="2" id="KW-1185">Reference proteome</keyword>
<dbReference type="AlphaFoldDB" id="A0A7M1S2R1"/>
<name>A0A7M1S2R1_9BACT</name>
<dbReference type="EMBL" id="CP063164">
    <property type="protein sequence ID" value="QOR61626.1"/>
    <property type="molecule type" value="Genomic_DNA"/>
</dbReference>
<evidence type="ECO:0008006" key="3">
    <source>
        <dbReference type="Google" id="ProtNLM"/>
    </source>
</evidence>
<dbReference type="GO" id="GO:0022900">
    <property type="term" value="P:electron transport chain"/>
    <property type="evidence" value="ECO:0007669"/>
    <property type="project" value="InterPro"/>
</dbReference>
<sequence length="124" mass="14020">MRKIILLTTVVSNMVFAGSAEENARIQTMQNLETALGIVQQGFMYNNRSMIANGIKKLKYNASDIQSFKIPGKTDYAQSEAKAIVSLADTILKDFDARDKDKVLDSYKEIQNKCITCHIIVRKW</sequence>
<accession>A0A7M1S2R1</accession>
<dbReference type="GO" id="GO:0020037">
    <property type="term" value="F:heme binding"/>
    <property type="evidence" value="ECO:0007669"/>
    <property type="project" value="InterPro"/>
</dbReference>
<evidence type="ECO:0000313" key="1">
    <source>
        <dbReference type="EMBL" id="QOR61626.1"/>
    </source>
</evidence>
<dbReference type="GO" id="GO:0005506">
    <property type="term" value="F:iron ion binding"/>
    <property type="evidence" value="ECO:0007669"/>
    <property type="project" value="InterPro"/>
</dbReference>
<dbReference type="InterPro" id="IPR010980">
    <property type="entry name" value="Cyt_c/b562"/>
</dbReference>
<evidence type="ECO:0000313" key="2">
    <source>
        <dbReference type="Proteomes" id="UP000595074"/>
    </source>
</evidence>
<reference evidence="1 2" key="1">
    <citation type="submission" date="2020-10" db="EMBL/GenBank/DDBJ databases">
        <title>The genome of sulfurovum sp.</title>
        <authorList>
            <person name="Xie S."/>
            <person name="Shao Z."/>
            <person name="Jiang L."/>
        </authorList>
    </citation>
    <scope>NUCLEOTIDE SEQUENCE [LARGE SCALE GENOMIC DNA]</scope>
    <source>
        <strain evidence="1 2">ST-419</strain>
    </source>
</reference>
<dbReference type="KEGG" id="sinu:IMZ28_09305"/>
<dbReference type="GO" id="GO:0009055">
    <property type="term" value="F:electron transfer activity"/>
    <property type="evidence" value="ECO:0007669"/>
    <property type="project" value="InterPro"/>
</dbReference>
<proteinExistence type="predicted"/>
<gene>
    <name evidence="1" type="ORF">IMZ28_09305</name>
</gene>
<organism evidence="1 2">
    <name type="scientific">Sulfurovum indicum</name>
    <dbReference type="NCBI Taxonomy" id="2779528"/>
    <lineage>
        <taxon>Bacteria</taxon>
        <taxon>Pseudomonadati</taxon>
        <taxon>Campylobacterota</taxon>
        <taxon>Epsilonproteobacteria</taxon>
        <taxon>Campylobacterales</taxon>
        <taxon>Sulfurovaceae</taxon>
        <taxon>Sulfurovum</taxon>
    </lineage>
</organism>
<protein>
    <recommendedName>
        <fullName evidence="3">Cytochrome C</fullName>
    </recommendedName>
</protein>
<dbReference type="SUPFAM" id="SSF47175">
    <property type="entry name" value="Cytochromes"/>
    <property type="match status" value="1"/>
</dbReference>
<dbReference type="RefSeq" id="WP_197548334.1">
    <property type="nucleotide sequence ID" value="NZ_CP063164.1"/>
</dbReference>